<gene>
    <name evidence="2" type="ORF">GCM10007939_00210</name>
</gene>
<dbReference type="EMBL" id="BSNN01000001">
    <property type="protein sequence ID" value="GLQ33738.1"/>
    <property type="molecule type" value="Genomic_DNA"/>
</dbReference>
<dbReference type="Gene3D" id="1.10.10.1550">
    <property type="entry name" value="ROS/MUCR transcriptional regulator protein"/>
    <property type="match status" value="1"/>
</dbReference>
<sequence>MKVDSPSVSVQDLISKQVEGPYQLVACTAQIVSAVLMSKPQDASELPKLIDQVFSQLSGLQNGAASDVHVLRPAVKIEDSITEDYIICLEDGKKFKMLKKHLMSVYGMTPNEYRRKWDLDPDYPMTAPSYAAKRQELAKKIGLGRKRG</sequence>
<proteinExistence type="inferred from homology"/>
<keyword evidence="3" id="KW-1185">Reference proteome</keyword>
<comment type="caution">
    <text evidence="2">The sequence shown here is derived from an EMBL/GenBank/DDBJ whole genome shotgun (WGS) entry which is preliminary data.</text>
</comment>
<dbReference type="InterPro" id="IPR008807">
    <property type="entry name" value="ROS_MUCR"/>
</dbReference>
<evidence type="ECO:0000313" key="3">
    <source>
        <dbReference type="Proteomes" id="UP001156694"/>
    </source>
</evidence>
<dbReference type="Proteomes" id="UP001156694">
    <property type="component" value="Unassembled WGS sequence"/>
</dbReference>
<comment type="similarity">
    <text evidence="1">Belongs to the ros/MucR family.</text>
</comment>
<dbReference type="RefSeq" id="WP_284374915.1">
    <property type="nucleotide sequence ID" value="NZ_BSNN01000001.1"/>
</dbReference>
<accession>A0ABQ5VRB2</accession>
<reference evidence="3" key="1">
    <citation type="journal article" date="2019" name="Int. J. Syst. Evol. Microbiol.">
        <title>The Global Catalogue of Microorganisms (GCM) 10K type strain sequencing project: providing services to taxonomists for standard genome sequencing and annotation.</title>
        <authorList>
            <consortium name="The Broad Institute Genomics Platform"/>
            <consortium name="The Broad Institute Genome Sequencing Center for Infectious Disease"/>
            <person name="Wu L."/>
            <person name="Ma J."/>
        </authorList>
    </citation>
    <scope>NUCLEOTIDE SEQUENCE [LARGE SCALE GENOMIC DNA]</scope>
    <source>
        <strain evidence="3">NBRC 110140</strain>
    </source>
</reference>
<dbReference type="Pfam" id="PF05443">
    <property type="entry name" value="ROS_MUCR"/>
    <property type="match status" value="1"/>
</dbReference>
<name>A0ABQ5VRB2_9RHOB</name>
<protein>
    <submittedName>
        <fullName evidence="2">Transcriptional regulator</fullName>
    </submittedName>
</protein>
<organism evidence="2 3">
    <name type="scientific">Amylibacter marinus</name>
    <dbReference type="NCBI Taxonomy" id="1475483"/>
    <lineage>
        <taxon>Bacteria</taxon>
        <taxon>Pseudomonadati</taxon>
        <taxon>Pseudomonadota</taxon>
        <taxon>Alphaproteobacteria</taxon>
        <taxon>Rhodobacterales</taxon>
        <taxon>Paracoccaceae</taxon>
        <taxon>Amylibacter</taxon>
    </lineage>
</organism>
<evidence type="ECO:0000256" key="1">
    <source>
        <dbReference type="ARBA" id="ARBA00007031"/>
    </source>
</evidence>
<evidence type="ECO:0000313" key="2">
    <source>
        <dbReference type="EMBL" id="GLQ33738.1"/>
    </source>
</evidence>
<dbReference type="InterPro" id="IPR041920">
    <property type="entry name" value="ROS/MUCR_sf"/>
</dbReference>